<reference evidence="3 4" key="1">
    <citation type="submission" date="2016-01" db="EMBL/GenBank/DDBJ databases">
        <title>Whole genome sequencing of Myroides marinus L41.</title>
        <authorList>
            <person name="Hong K.W."/>
        </authorList>
    </citation>
    <scope>NUCLEOTIDE SEQUENCE [LARGE SCALE GENOMIC DNA]</scope>
    <source>
        <strain evidence="3 4">L41</strain>
    </source>
</reference>
<comment type="caution">
    <text evidence="3">The sequence shown here is derived from an EMBL/GenBank/DDBJ whole genome shotgun (WGS) entry which is preliminary data.</text>
</comment>
<proteinExistence type="predicted"/>
<dbReference type="InterPro" id="IPR055354">
    <property type="entry name" value="DUF7507"/>
</dbReference>
<name>A0A165R168_9FLAO</name>
<evidence type="ECO:0000313" key="4">
    <source>
        <dbReference type="Proteomes" id="UP000076630"/>
    </source>
</evidence>
<dbReference type="Pfam" id="PF24346">
    <property type="entry name" value="DUF7507"/>
    <property type="match status" value="1"/>
</dbReference>
<dbReference type="AlphaFoldDB" id="A0A165R168"/>
<dbReference type="RefSeq" id="WP_038987400.1">
    <property type="nucleotide sequence ID" value="NZ_JWJO01000047.1"/>
</dbReference>
<accession>A0A165R168</accession>
<dbReference type="InterPro" id="IPR047589">
    <property type="entry name" value="DUF11_rpt"/>
</dbReference>
<gene>
    <name evidence="3" type="ORF">AV926_14005</name>
</gene>
<sequence>MIKEKRNQFLKVAALLLSLLSFLQGKAAPVDCKIPNDAILLTASTNVLQSGKKYYTDKDLTLVGNSFTLEANSKLYIPEGVILQASGTMHMKGGEMNICDNAGFFFKGAVNIGEIRSNHSAIVNVGNFSFFSVNGSISQLDPADGAIDKHGKAQFNLSDGANINVCATLSITSIHYPMVKYIGKGHESANVINKAPASGTPGAKLSDSSYVNWFALAGLAHVLPGQANLCTNAQACESMWPPGLKAEIEGICSETGDTKPAIRLTKVGSFNTNSINQGYASIGDTITYTFKIKNIGNTALKNVVLIDDMLSTNLVPEYFSGDTNSNTLLDVDEEWSYKLNYSITQADLDREAVYNIASASAKDFKFKTATATSYDPNPLPLDTPGHPGLLSNCQKCTIVLLKQYSLVITNPHIIQLMRNLD</sequence>
<dbReference type="EMBL" id="LQNU01000068">
    <property type="protein sequence ID" value="KZE77662.1"/>
    <property type="molecule type" value="Genomic_DNA"/>
</dbReference>
<dbReference type="Proteomes" id="UP000076630">
    <property type="component" value="Unassembled WGS sequence"/>
</dbReference>
<evidence type="ECO:0000259" key="2">
    <source>
        <dbReference type="Pfam" id="PF24346"/>
    </source>
</evidence>
<dbReference type="Gene3D" id="2.60.40.740">
    <property type="match status" value="1"/>
</dbReference>
<evidence type="ECO:0000313" key="3">
    <source>
        <dbReference type="EMBL" id="KZE77662.1"/>
    </source>
</evidence>
<protein>
    <recommendedName>
        <fullName evidence="2">DUF7507 domain-containing protein</fullName>
    </recommendedName>
</protein>
<dbReference type="NCBIfam" id="TIGR01451">
    <property type="entry name" value="B_ant_repeat"/>
    <property type="match status" value="1"/>
</dbReference>
<feature type="domain" description="DUF7507" evidence="2">
    <location>
        <begin position="259"/>
        <end position="367"/>
    </location>
</feature>
<dbReference type="OrthoDB" id="5726170at2"/>
<feature type="signal peptide" evidence="1">
    <location>
        <begin position="1"/>
        <end position="27"/>
    </location>
</feature>
<keyword evidence="4" id="KW-1185">Reference proteome</keyword>
<keyword evidence="1" id="KW-0732">Signal</keyword>
<feature type="chain" id="PRO_5007865629" description="DUF7507 domain-containing protein" evidence="1">
    <location>
        <begin position="28"/>
        <end position="421"/>
    </location>
</feature>
<evidence type="ECO:0000256" key="1">
    <source>
        <dbReference type="SAM" id="SignalP"/>
    </source>
</evidence>
<organism evidence="3 4">
    <name type="scientific">Myroides marinus</name>
    <dbReference type="NCBI Taxonomy" id="703342"/>
    <lineage>
        <taxon>Bacteria</taxon>
        <taxon>Pseudomonadati</taxon>
        <taxon>Bacteroidota</taxon>
        <taxon>Flavobacteriia</taxon>
        <taxon>Flavobacteriales</taxon>
        <taxon>Flavobacteriaceae</taxon>
        <taxon>Myroides</taxon>
    </lineage>
</organism>